<gene>
    <name evidence="1" type="ORF">Metus_0859</name>
</gene>
<dbReference type="Gene3D" id="3.30.300.20">
    <property type="match status" value="1"/>
</dbReference>
<protein>
    <submittedName>
        <fullName evidence="1">Osmotically inducible protein OsmC</fullName>
    </submittedName>
</protein>
<dbReference type="InterPro" id="IPR036102">
    <property type="entry name" value="OsmC/Ohrsf"/>
</dbReference>
<accession>A0A444L5N7</accession>
<organism evidence="1 2">
    <name type="scientific">Methanosuratincola subterraneus</name>
    <dbReference type="NCBI Taxonomy" id="2593994"/>
    <lineage>
        <taxon>Archaea</taxon>
        <taxon>Thermoproteota</taxon>
        <taxon>Methanosuratincolia</taxon>
        <taxon>Candidatus Methanomethylicales</taxon>
        <taxon>Candidatus Methanomethylicaceae</taxon>
        <taxon>Candidatus Methanosuratincola (ex Vanwonterghem et al. 2016)</taxon>
    </lineage>
</organism>
<sequence>MKFEGIDSQGHMTIMEAHKNYGGMGEGTTPMDLFLIALGGCAGIDIVTMLEARKQQLESYEVVIDGERREEYPKFFKKIALRFVLKGDLDDNVVDRVVSLTMTKVCPIAAMLSKIAEVTWSYEIARG</sequence>
<dbReference type="AlphaFoldDB" id="A0A444L5N7"/>
<evidence type="ECO:0000313" key="2">
    <source>
        <dbReference type="Proteomes" id="UP000288215"/>
    </source>
</evidence>
<evidence type="ECO:0000313" key="1">
    <source>
        <dbReference type="EMBL" id="RWX72885.1"/>
    </source>
</evidence>
<reference evidence="1 2" key="1">
    <citation type="submission" date="2018-12" db="EMBL/GenBank/DDBJ databases">
        <title>The complete genome of the methanogenic archaea of the candidate phylum Verstraetearchaeota, obtained from the metagenome of underground thermal water.</title>
        <authorList>
            <person name="Kadnikov V.V."/>
            <person name="Mardanov A.V."/>
            <person name="Beletsky A.V."/>
            <person name="Karnachuk O.V."/>
            <person name="Ravin N.V."/>
        </authorList>
    </citation>
    <scope>NUCLEOTIDE SEQUENCE [LARGE SCALE GENOMIC DNA]</scope>
    <source>
        <strain evidence="1">Ch88</strain>
    </source>
</reference>
<dbReference type="EMBL" id="RXGA01000003">
    <property type="protein sequence ID" value="RWX72885.1"/>
    <property type="molecule type" value="Genomic_DNA"/>
</dbReference>
<dbReference type="PANTHER" id="PTHR34352">
    <property type="entry name" value="PROTEIN YHFA"/>
    <property type="match status" value="1"/>
</dbReference>
<dbReference type="Proteomes" id="UP000288215">
    <property type="component" value="Unassembled WGS sequence"/>
</dbReference>
<comment type="caution">
    <text evidence="1">The sequence shown here is derived from an EMBL/GenBank/DDBJ whole genome shotgun (WGS) entry which is preliminary data.</text>
</comment>
<name>A0A444L5N7_METS7</name>
<dbReference type="SUPFAM" id="SSF82784">
    <property type="entry name" value="OsmC-like"/>
    <property type="match status" value="1"/>
</dbReference>
<proteinExistence type="predicted"/>
<dbReference type="PANTHER" id="PTHR34352:SF1">
    <property type="entry name" value="PROTEIN YHFA"/>
    <property type="match status" value="1"/>
</dbReference>
<dbReference type="Pfam" id="PF02566">
    <property type="entry name" value="OsmC"/>
    <property type="match status" value="1"/>
</dbReference>
<dbReference type="InterPro" id="IPR015946">
    <property type="entry name" value="KH_dom-like_a/b"/>
</dbReference>
<dbReference type="InterPro" id="IPR003718">
    <property type="entry name" value="OsmC/Ohr_fam"/>
</dbReference>